<reference evidence="2" key="1">
    <citation type="journal article" date="2011" name="PLoS Genet.">
        <title>Genomic analysis of the necrotrophic fungal pathogens Sclerotinia sclerotiorum and Botrytis cinerea.</title>
        <authorList>
            <person name="Amselem J."/>
            <person name="Cuomo C.A."/>
            <person name="van Kan J.A."/>
            <person name="Viaud M."/>
            <person name="Benito E.P."/>
            <person name="Couloux A."/>
            <person name="Coutinho P.M."/>
            <person name="de Vries R.P."/>
            <person name="Dyer P.S."/>
            <person name="Fillinger S."/>
            <person name="Fournier E."/>
            <person name="Gout L."/>
            <person name="Hahn M."/>
            <person name="Kohn L."/>
            <person name="Lapalu N."/>
            <person name="Plummer K.M."/>
            <person name="Pradier J.M."/>
            <person name="Quevillon E."/>
            <person name="Sharon A."/>
            <person name="Simon A."/>
            <person name="ten Have A."/>
            <person name="Tudzynski B."/>
            <person name="Tudzynski P."/>
            <person name="Wincker P."/>
            <person name="Andrew M."/>
            <person name="Anthouard V."/>
            <person name="Beever R.E."/>
            <person name="Beffa R."/>
            <person name="Benoit I."/>
            <person name="Bouzid O."/>
            <person name="Brault B."/>
            <person name="Chen Z."/>
            <person name="Choquer M."/>
            <person name="Collemare J."/>
            <person name="Cotton P."/>
            <person name="Danchin E.G."/>
            <person name="Da Silva C."/>
            <person name="Gautier A."/>
            <person name="Giraud C."/>
            <person name="Giraud T."/>
            <person name="Gonzalez C."/>
            <person name="Grossetete S."/>
            <person name="Guldener U."/>
            <person name="Henrissat B."/>
            <person name="Howlett B.J."/>
            <person name="Kodira C."/>
            <person name="Kretschmer M."/>
            <person name="Lappartient A."/>
            <person name="Leroch M."/>
            <person name="Levis C."/>
            <person name="Mauceli E."/>
            <person name="Neuveglise C."/>
            <person name="Oeser B."/>
            <person name="Pearson M."/>
            <person name="Poulain J."/>
            <person name="Poussereau N."/>
            <person name="Quesneville H."/>
            <person name="Rascle C."/>
            <person name="Schumacher J."/>
            <person name="Segurens B."/>
            <person name="Sexton A."/>
            <person name="Silva E."/>
            <person name="Sirven C."/>
            <person name="Soanes D.M."/>
            <person name="Talbot N.J."/>
            <person name="Templeton M."/>
            <person name="Yandava C."/>
            <person name="Yarden O."/>
            <person name="Zeng Q."/>
            <person name="Rollins J.A."/>
            <person name="Lebrun M.H."/>
            <person name="Dickman M."/>
        </authorList>
    </citation>
    <scope>NUCLEOTIDE SEQUENCE [LARGE SCALE GENOMIC DNA]</scope>
    <source>
        <strain evidence="2">ATCC 18683 / 1980 / Ss-1</strain>
    </source>
</reference>
<protein>
    <submittedName>
        <fullName evidence="1">Uncharacterized protein</fullName>
    </submittedName>
</protein>
<dbReference type="RefSeq" id="XP_001597738.1">
    <property type="nucleotide sequence ID" value="XM_001597688.1"/>
</dbReference>
<sequence length="38" mass="4235">MAQEADDRAASAFDIPKDLKQEVRVSDGYSPYMIMITA</sequence>
<dbReference type="InParanoid" id="A7E9F4"/>
<dbReference type="AlphaFoldDB" id="A7E9F4"/>
<evidence type="ECO:0000313" key="1">
    <source>
        <dbReference type="EMBL" id="EDN97006.1"/>
    </source>
</evidence>
<dbReference type="KEGG" id="ssl:SS1G_01934"/>
<dbReference type="GeneID" id="5493550"/>
<dbReference type="EMBL" id="CH476622">
    <property type="protein sequence ID" value="EDN97006.1"/>
    <property type="molecule type" value="Genomic_DNA"/>
</dbReference>
<gene>
    <name evidence="1" type="ORF">SS1G_01934</name>
</gene>
<organism evidence="1 2">
    <name type="scientific">Sclerotinia sclerotiorum (strain ATCC 18683 / 1980 / Ss-1)</name>
    <name type="common">White mold</name>
    <name type="synonym">Whetzelinia sclerotiorum</name>
    <dbReference type="NCBI Taxonomy" id="665079"/>
    <lineage>
        <taxon>Eukaryota</taxon>
        <taxon>Fungi</taxon>
        <taxon>Dikarya</taxon>
        <taxon>Ascomycota</taxon>
        <taxon>Pezizomycotina</taxon>
        <taxon>Leotiomycetes</taxon>
        <taxon>Helotiales</taxon>
        <taxon>Sclerotiniaceae</taxon>
        <taxon>Sclerotinia</taxon>
    </lineage>
</organism>
<evidence type="ECO:0000313" key="2">
    <source>
        <dbReference type="Proteomes" id="UP000001312"/>
    </source>
</evidence>
<dbReference type="HOGENOM" id="CLU_3335863_0_0_1"/>
<keyword evidence="2" id="KW-1185">Reference proteome</keyword>
<accession>A7E9F4</accession>
<proteinExistence type="predicted"/>
<name>A7E9F4_SCLS1</name>
<dbReference type="Proteomes" id="UP000001312">
    <property type="component" value="Unassembled WGS sequence"/>
</dbReference>